<dbReference type="EMBL" id="LSZO01000067">
    <property type="protein sequence ID" value="KXU38816.1"/>
    <property type="molecule type" value="Genomic_DNA"/>
</dbReference>
<evidence type="ECO:0000256" key="6">
    <source>
        <dbReference type="SAM" id="SignalP"/>
    </source>
</evidence>
<reference evidence="7 8" key="1">
    <citation type="submission" date="2016-02" db="EMBL/GenBank/DDBJ databases">
        <authorList>
            <person name="Wen L."/>
            <person name="He K."/>
            <person name="Yang H."/>
        </authorList>
    </citation>
    <scope>NUCLEOTIDE SEQUENCE [LARGE SCALE GENOMIC DNA]</scope>
    <source>
        <strain evidence="7 8">CV58</strain>
    </source>
</reference>
<sequence>MKTLARLFLALSLSCAATTVVAQESVLHVYNWTGAIAPGTVERFEQQSGIRVVYDLLDSNEVLEAKLFAGKSGYDIVSPSNSFFARQIKAGVYAKLDKSKLPNWSNQDPVMLKLFADAGDTGNQYGMPYLWGTIGLGFNPDSVKKALGENAPVDSWDLLFKTENIEKLSKCGVSVLDSATETLPIALHYLGHDPVNTNAQSLAQAEALLAKIRPYVTYFHSSRYIEDLANGNLCLAVAYSGDVWQSKVRAEEAGSGIKVAYNIPKEGAGAFADLMAIPADAANIEAAHAWINFLLQPEIMADISNQTFFPNINLAAHPLEDAAIRDDPSVYPPKEVMAKIYAIPDYPDNVLRLMNRSWSKIKTGR</sequence>
<evidence type="ECO:0000256" key="3">
    <source>
        <dbReference type="ARBA" id="ARBA00022729"/>
    </source>
</evidence>
<feature type="signal peptide" evidence="6">
    <location>
        <begin position="1"/>
        <end position="22"/>
    </location>
</feature>
<evidence type="ECO:0000313" key="8">
    <source>
        <dbReference type="Proteomes" id="UP000072660"/>
    </source>
</evidence>
<dbReference type="PIRSF" id="PIRSF019574">
    <property type="entry name" value="Periplasmic_polyamine_BP"/>
    <property type="match status" value="1"/>
</dbReference>
<proteinExistence type="inferred from homology"/>
<evidence type="ECO:0000256" key="5">
    <source>
        <dbReference type="PIRNR" id="PIRNR019574"/>
    </source>
</evidence>
<evidence type="ECO:0000256" key="1">
    <source>
        <dbReference type="ARBA" id="ARBA00004418"/>
    </source>
</evidence>
<dbReference type="GO" id="GO:0019808">
    <property type="term" value="F:polyamine binding"/>
    <property type="evidence" value="ECO:0007669"/>
    <property type="project" value="InterPro"/>
</dbReference>
<dbReference type="Gene3D" id="3.40.190.10">
    <property type="entry name" value="Periplasmic binding protein-like II"/>
    <property type="match status" value="2"/>
</dbReference>
<keyword evidence="2 5" id="KW-0813">Transport</keyword>
<dbReference type="Proteomes" id="UP000072660">
    <property type="component" value="Unassembled WGS sequence"/>
</dbReference>
<dbReference type="InterPro" id="IPR001188">
    <property type="entry name" value="Sperm_putr-bd"/>
</dbReference>
<dbReference type="RefSeq" id="WP_068388320.1">
    <property type="nucleotide sequence ID" value="NZ_LSZO01000067.1"/>
</dbReference>
<feature type="chain" id="PRO_5007299434" description="Putrescine-binding periplasmic protein" evidence="6">
    <location>
        <begin position="23"/>
        <end position="365"/>
    </location>
</feature>
<dbReference type="PANTHER" id="PTHR30222">
    <property type="entry name" value="SPERMIDINE/PUTRESCINE-BINDING PERIPLASMIC PROTEIN"/>
    <property type="match status" value="1"/>
</dbReference>
<keyword evidence="4 5" id="KW-0574">Periplasm</keyword>
<comment type="subcellular location">
    <subcellularLocation>
        <location evidence="1 5">Periplasm</location>
    </subcellularLocation>
</comment>
<dbReference type="Pfam" id="PF13416">
    <property type="entry name" value="SBP_bac_8"/>
    <property type="match status" value="1"/>
</dbReference>
<comment type="caution">
    <text evidence="7">The sequence shown here is derived from an EMBL/GenBank/DDBJ whole genome shotgun (WGS) entry which is preliminary data.</text>
</comment>
<evidence type="ECO:0000256" key="2">
    <source>
        <dbReference type="ARBA" id="ARBA00022448"/>
    </source>
</evidence>
<dbReference type="GO" id="GO:0015846">
    <property type="term" value="P:polyamine transport"/>
    <property type="evidence" value="ECO:0007669"/>
    <property type="project" value="InterPro"/>
</dbReference>
<keyword evidence="8" id="KW-1185">Reference proteome</keyword>
<keyword evidence="3 6" id="KW-0732">Signal</keyword>
<dbReference type="GO" id="GO:0042597">
    <property type="term" value="C:periplasmic space"/>
    <property type="evidence" value="ECO:0007669"/>
    <property type="project" value="UniProtKB-SubCell"/>
</dbReference>
<gene>
    <name evidence="7" type="ORF">AXE65_11810</name>
</gene>
<protein>
    <recommendedName>
        <fullName evidence="5">Putrescine-binding periplasmic protein</fullName>
    </recommendedName>
</protein>
<dbReference type="PANTHER" id="PTHR30222:SF12">
    <property type="entry name" value="NORSPERMIDINE SENSOR"/>
    <property type="match status" value="1"/>
</dbReference>
<dbReference type="OrthoDB" id="9769319at2"/>
<evidence type="ECO:0000256" key="4">
    <source>
        <dbReference type="ARBA" id="ARBA00022764"/>
    </source>
</evidence>
<evidence type="ECO:0000313" key="7">
    <source>
        <dbReference type="EMBL" id="KXU38816.1"/>
    </source>
</evidence>
<dbReference type="CDD" id="cd13659">
    <property type="entry name" value="PBP2_PotF"/>
    <property type="match status" value="1"/>
</dbReference>
<name>A0A139SW24_9GAMM</name>
<dbReference type="PRINTS" id="PR00909">
    <property type="entry name" value="SPERMDNBNDNG"/>
</dbReference>
<comment type="similarity">
    <text evidence="5">Belongs to the bacterial solute-binding protein PotD/PotF family.</text>
</comment>
<dbReference type="InterPro" id="IPR006059">
    <property type="entry name" value="SBP"/>
</dbReference>
<accession>A0A139SW24</accession>
<comment type="function">
    <text evidence="5">Required for the activity of the bacterial periplasmic transport system of putrescine.</text>
</comment>
<dbReference type="SUPFAM" id="SSF53850">
    <property type="entry name" value="Periplasmic binding protein-like II"/>
    <property type="match status" value="1"/>
</dbReference>
<organism evidence="7 8">
    <name type="scientific">Ventosimonas gracilis</name>
    <dbReference type="NCBI Taxonomy" id="1680762"/>
    <lineage>
        <taxon>Bacteria</taxon>
        <taxon>Pseudomonadati</taxon>
        <taxon>Pseudomonadota</taxon>
        <taxon>Gammaproteobacteria</taxon>
        <taxon>Pseudomonadales</taxon>
        <taxon>Ventosimonadaceae</taxon>
        <taxon>Ventosimonas</taxon>
    </lineage>
</organism>
<dbReference type="AlphaFoldDB" id="A0A139SW24"/>